<feature type="domain" description="Ig-like" evidence="9">
    <location>
        <begin position="112"/>
        <end position="192"/>
    </location>
</feature>
<reference evidence="10" key="1">
    <citation type="submission" date="2025-08" db="UniProtKB">
        <authorList>
            <consortium name="Ensembl"/>
        </authorList>
    </citation>
    <scope>IDENTIFICATION</scope>
</reference>
<organism evidence="10 11">
    <name type="scientific">Mola mola</name>
    <name type="common">Ocean sunfish</name>
    <name type="synonym">Tetraodon mola</name>
    <dbReference type="NCBI Taxonomy" id="94237"/>
    <lineage>
        <taxon>Eukaryota</taxon>
        <taxon>Metazoa</taxon>
        <taxon>Chordata</taxon>
        <taxon>Craniata</taxon>
        <taxon>Vertebrata</taxon>
        <taxon>Euteleostomi</taxon>
        <taxon>Actinopterygii</taxon>
        <taxon>Neopterygii</taxon>
        <taxon>Teleostei</taxon>
        <taxon>Neoteleostei</taxon>
        <taxon>Acanthomorphata</taxon>
        <taxon>Eupercaria</taxon>
        <taxon>Tetraodontiformes</taxon>
        <taxon>Molidae</taxon>
        <taxon>Mola</taxon>
    </lineage>
</organism>
<dbReference type="FunFam" id="2.60.40.10:FF:000032">
    <property type="entry name" value="palladin isoform X1"/>
    <property type="match status" value="1"/>
</dbReference>
<keyword evidence="3 8" id="KW-0732">Signal</keyword>
<dbReference type="PROSITE" id="PS50835">
    <property type="entry name" value="IG_LIKE"/>
    <property type="match status" value="4"/>
</dbReference>
<dbReference type="GO" id="GO:0098632">
    <property type="term" value="F:cell-cell adhesion mediator activity"/>
    <property type="evidence" value="ECO:0007669"/>
    <property type="project" value="TreeGrafter"/>
</dbReference>
<dbReference type="SMART" id="SM00409">
    <property type="entry name" value="IG"/>
    <property type="match status" value="4"/>
</dbReference>
<evidence type="ECO:0000313" key="10">
    <source>
        <dbReference type="Ensembl" id="ENSMMOP00000028561.1"/>
    </source>
</evidence>
<evidence type="ECO:0000259" key="9">
    <source>
        <dbReference type="PROSITE" id="PS50835"/>
    </source>
</evidence>
<dbReference type="PANTHER" id="PTHR10075:SF100">
    <property type="entry name" value="FASCICLIN-2"/>
    <property type="match status" value="1"/>
</dbReference>
<dbReference type="InterPro" id="IPR003598">
    <property type="entry name" value="Ig_sub2"/>
</dbReference>
<feature type="chain" id="PRO_5018569865" description="Ig-like domain-containing protein" evidence="8">
    <location>
        <begin position="20"/>
        <end position="391"/>
    </location>
</feature>
<dbReference type="InterPro" id="IPR036179">
    <property type="entry name" value="Ig-like_dom_sf"/>
</dbReference>
<evidence type="ECO:0000256" key="7">
    <source>
        <dbReference type="ARBA" id="ARBA00023319"/>
    </source>
</evidence>
<dbReference type="Pfam" id="PF13927">
    <property type="entry name" value="Ig_3"/>
    <property type="match status" value="4"/>
</dbReference>
<evidence type="ECO:0000313" key="11">
    <source>
        <dbReference type="Proteomes" id="UP000261620"/>
    </source>
</evidence>
<evidence type="ECO:0000256" key="1">
    <source>
        <dbReference type="ARBA" id="ARBA00004236"/>
    </source>
</evidence>
<keyword evidence="6" id="KW-0325">Glycoprotein</keyword>
<dbReference type="InterPro" id="IPR013783">
    <property type="entry name" value="Ig-like_fold"/>
</dbReference>
<dbReference type="OMA" id="HPIQFVW"/>
<dbReference type="FunFam" id="2.60.40.10:FF:000357">
    <property type="entry name" value="Fc receptor like 1"/>
    <property type="match status" value="1"/>
</dbReference>
<accession>A0A3Q3XRV5</accession>
<protein>
    <recommendedName>
        <fullName evidence="9">Ig-like domain-containing protein</fullName>
    </recommendedName>
</protein>
<evidence type="ECO:0000256" key="6">
    <source>
        <dbReference type="ARBA" id="ARBA00023180"/>
    </source>
</evidence>
<keyword evidence="2" id="KW-1003">Cell membrane</keyword>
<dbReference type="SMART" id="SM00408">
    <property type="entry name" value="IGc2"/>
    <property type="match status" value="4"/>
</dbReference>
<feature type="domain" description="Ig-like" evidence="9">
    <location>
        <begin position="200"/>
        <end position="284"/>
    </location>
</feature>
<dbReference type="Ensembl" id="ENSMMOT00000029043.1">
    <property type="protein sequence ID" value="ENSMMOP00000028561.1"/>
    <property type="gene ID" value="ENSMMOG00000021564.1"/>
</dbReference>
<name>A0A3Q3XRV5_MOLML</name>
<dbReference type="GO" id="GO:0007411">
    <property type="term" value="P:axon guidance"/>
    <property type="evidence" value="ECO:0007669"/>
    <property type="project" value="TreeGrafter"/>
</dbReference>
<keyword evidence="4" id="KW-0472">Membrane</keyword>
<dbReference type="AlphaFoldDB" id="A0A3Q3XRV5"/>
<dbReference type="PANTHER" id="PTHR10075">
    <property type="entry name" value="BASIGIN RELATED"/>
    <property type="match status" value="1"/>
</dbReference>
<dbReference type="Gene3D" id="2.60.40.10">
    <property type="entry name" value="Immunoglobulins"/>
    <property type="match status" value="4"/>
</dbReference>
<evidence type="ECO:0000256" key="2">
    <source>
        <dbReference type="ARBA" id="ARBA00022475"/>
    </source>
</evidence>
<dbReference type="InterPro" id="IPR003599">
    <property type="entry name" value="Ig_sub"/>
</dbReference>
<evidence type="ECO:0000256" key="4">
    <source>
        <dbReference type="ARBA" id="ARBA00023136"/>
    </source>
</evidence>
<keyword evidence="7" id="KW-0393">Immunoglobulin domain</keyword>
<dbReference type="GO" id="GO:0030424">
    <property type="term" value="C:axon"/>
    <property type="evidence" value="ECO:0007669"/>
    <property type="project" value="TreeGrafter"/>
</dbReference>
<feature type="domain" description="Ig-like" evidence="9">
    <location>
        <begin position="22"/>
        <end position="107"/>
    </location>
</feature>
<keyword evidence="11" id="KW-1185">Reference proteome</keyword>
<dbReference type="SUPFAM" id="SSF48726">
    <property type="entry name" value="Immunoglobulin"/>
    <property type="match status" value="4"/>
</dbReference>
<feature type="domain" description="Ig-like" evidence="9">
    <location>
        <begin position="287"/>
        <end position="371"/>
    </location>
</feature>
<dbReference type="InterPro" id="IPR007110">
    <property type="entry name" value="Ig-like_dom"/>
</dbReference>
<comment type="subcellular location">
    <subcellularLocation>
        <location evidence="1">Cell membrane</location>
    </subcellularLocation>
</comment>
<dbReference type="GO" id="GO:0070593">
    <property type="term" value="P:dendrite self-avoidance"/>
    <property type="evidence" value="ECO:0007669"/>
    <property type="project" value="TreeGrafter"/>
</dbReference>
<evidence type="ECO:0000256" key="8">
    <source>
        <dbReference type="SAM" id="SignalP"/>
    </source>
</evidence>
<feature type="signal peptide" evidence="8">
    <location>
        <begin position="1"/>
        <end position="19"/>
    </location>
</feature>
<evidence type="ECO:0000256" key="3">
    <source>
        <dbReference type="ARBA" id="ARBA00022729"/>
    </source>
</evidence>
<reference evidence="10" key="2">
    <citation type="submission" date="2025-09" db="UniProtKB">
        <authorList>
            <consortium name="Ensembl"/>
        </authorList>
    </citation>
    <scope>IDENTIFICATION</scope>
</reference>
<dbReference type="STRING" id="94237.ENSMMOP00000028561"/>
<keyword evidence="5" id="KW-1015">Disulfide bond</keyword>
<dbReference type="GO" id="GO:0005886">
    <property type="term" value="C:plasma membrane"/>
    <property type="evidence" value="ECO:0007669"/>
    <property type="project" value="UniProtKB-SubCell"/>
</dbReference>
<proteinExistence type="predicted"/>
<dbReference type="Proteomes" id="UP000261620">
    <property type="component" value="Unplaced"/>
</dbReference>
<evidence type="ECO:0000256" key="5">
    <source>
        <dbReference type="ARBA" id="ARBA00023157"/>
    </source>
</evidence>
<sequence length="391" mass="41844">LKLDTILSLPVLSVSAVVAQAPVISVEPQTATVRQGETVNFRCQVVRGTPPPTVIEWKKTNSPQMPDNVRVEGVVMTISNARPGNQGQYRCTARSAGGRSSATAVLNVKFAPKVRLTPAGPLRVKMGDPVSVECRATGKPRPTLTWKRQGSTLQLVTRQTNDWPAVHPDNSGVYICQAGNSEGMTEVKVEILVGGRVGAPVASVSATEMTVVEGHTVKMVCQASGSPPPVITWSKLRAPLPWKHTAVDGVLTLSDVGRQDSGQYICNATNVHGYSEAYTQMEVESPPYATCLPDKVSLRAGDALQLQCLAHGSHPIQFEWSRVGRASLPAAAEATKDGKLLMAHVRLNDSGTYKCVATNHIGSSEVLAKVTVKGEPGLLFFTFYVEVINCI</sequence>
<dbReference type="GO" id="GO:0007156">
    <property type="term" value="P:homophilic cell adhesion via plasma membrane adhesion molecules"/>
    <property type="evidence" value="ECO:0007669"/>
    <property type="project" value="TreeGrafter"/>
</dbReference>